<keyword evidence="9" id="KW-0472">Membrane</keyword>
<dbReference type="EMBL" id="MW328760">
    <property type="protein sequence ID" value="QQG34678.1"/>
    <property type="molecule type" value="Genomic_RNA"/>
</dbReference>
<dbReference type="SUPFAM" id="SSF56672">
    <property type="entry name" value="DNA/RNA polymerases"/>
    <property type="match status" value="1"/>
</dbReference>
<keyword evidence="5" id="KW-0378">Hydrolase</keyword>
<reference evidence="13" key="1">
    <citation type="submission" date="2020-11" db="EMBL/GenBank/DDBJ databases">
        <authorList>
            <person name="Bejerman N."/>
        </authorList>
    </citation>
    <scope>NUCLEOTIDE SEQUENCE</scope>
    <source>
        <strain evidence="13">Liri</strain>
    </source>
</reference>
<dbReference type="GO" id="GO:0003723">
    <property type="term" value="F:RNA binding"/>
    <property type="evidence" value="ECO:0007669"/>
    <property type="project" value="InterPro"/>
</dbReference>
<keyword evidence="1" id="KW-0696">RNA-directed RNA polymerase</keyword>
<keyword evidence="6" id="KW-0067">ATP-binding</keyword>
<dbReference type="SUPFAM" id="SSF52540">
    <property type="entry name" value="P-loop containing nucleoside triphosphate hydrolases"/>
    <property type="match status" value="1"/>
</dbReference>
<evidence type="ECO:0000256" key="2">
    <source>
        <dbReference type="ARBA" id="ARBA00022679"/>
    </source>
</evidence>
<dbReference type="Gene3D" id="3.40.50.300">
    <property type="entry name" value="P-loop containing nucleotide triphosphate hydrolases"/>
    <property type="match status" value="1"/>
</dbReference>
<evidence type="ECO:0000256" key="1">
    <source>
        <dbReference type="ARBA" id="ARBA00022484"/>
    </source>
</evidence>
<dbReference type="Pfam" id="PF00978">
    <property type="entry name" value="RdRP_2"/>
    <property type="match status" value="1"/>
</dbReference>
<evidence type="ECO:0000256" key="8">
    <source>
        <dbReference type="SAM" id="MobiDB-lite"/>
    </source>
</evidence>
<evidence type="ECO:0000259" key="11">
    <source>
        <dbReference type="PROSITE" id="PS51657"/>
    </source>
</evidence>
<name>A0A7T5QZE2_9VIRU</name>
<dbReference type="GO" id="GO:0016556">
    <property type="term" value="P:mRNA modification"/>
    <property type="evidence" value="ECO:0007669"/>
    <property type="project" value="InterPro"/>
</dbReference>
<dbReference type="GO" id="GO:0006396">
    <property type="term" value="P:RNA processing"/>
    <property type="evidence" value="ECO:0007669"/>
    <property type="project" value="InterPro"/>
</dbReference>
<dbReference type="PROSITE" id="PS51743">
    <property type="entry name" value="ALPHAVIRUS_MT"/>
    <property type="match status" value="1"/>
</dbReference>
<accession>A0A7T5QZE2</accession>
<protein>
    <submittedName>
        <fullName evidence="13">RdRp</fullName>
    </submittedName>
</protein>
<dbReference type="InterPro" id="IPR001788">
    <property type="entry name" value="RNA-dep_RNA_pol_alsuvir"/>
</dbReference>
<dbReference type="InterPro" id="IPR043502">
    <property type="entry name" value="DNA/RNA_pol_sf"/>
</dbReference>
<keyword evidence="9" id="KW-1133">Transmembrane helix</keyword>
<dbReference type="InterPro" id="IPR002588">
    <property type="entry name" value="Alphavirus-like_MT_dom"/>
</dbReference>
<keyword evidence="7" id="KW-0693">Viral RNA replication</keyword>
<dbReference type="InterPro" id="IPR027417">
    <property type="entry name" value="P-loop_NTPase"/>
</dbReference>
<organism evidence="13">
    <name type="scientific">Liriodendron tulipifera tymovirus 1</name>
    <dbReference type="NCBI Taxonomy" id="2799338"/>
    <lineage>
        <taxon>Viruses</taxon>
        <taxon>Riboviria</taxon>
        <taxon>Orthornavirae</taxon>
        <taxon>Kitrinoviricota</taxon>
        <taxon>Alsuviricetes</taxon>
        <taxon>Tymovirales</taxon>
        <taxon>Tymoviridae</taxon>
    </lineage>
</organism>
<evidence type="ECO:0000256" key="5">
    <source>
        <dbReference type="ARBA" id="ARBA00022801"/>
    </source>
</evidence>
<keyword evidence="9" id="KW-0812">Transmembrane</keyword>
<dbReference type="PROSITE" id="PS50507">
    <property type="entry name" value="RDRP_SSRNA_POS"/>
    <property type="match status" value="1"/>
</dbReference>
<dbReference type="InterPro" id="IPR007094">
    <property type="entry name" value="RNA-dir_pol_PSvirus"/>
</dbReference>
<feature type="region of interest" description="Disordered" evidence="8">
    <location>
        <begin position="1317"/>
        <end position="1340"/>
    </location>
</feature>
<dbReference type="InterPro" id="IPR043181">
    <property type="entry name" value="TYMV_endopept_dom"/>
</dbReference>
<dbReference type="Pfam" id="PF01443">
    <property type="entry name" value="Viral_helicase1"/>
    <property type="match status" value="1"/>
</dbReference>
<keyword evidence="2" id="KW-0808">Transferase</keyword>
<evidence type="ECO:0000256" key="6">
    <source>
        <dbReference type="ARBA" id="ARBA00022840"/>
    </source>
</evidence>
<evidence type="ECO:0000313" key="13">
    <source>
        <dbReference type="EMBL" id="QQG34678.1"/>
    </source>
</evidence>
<dbReference type="InterPro" id="IPR027351">
    <property type="entry name" value="(+)RNA_virus_helicase_core_dom"/>
</dbReference>
<sequence>MSLYLMQFGGGVSKNFKGVPLVKVFTENVEFEFSQGGKESKRIVMNLRGGGLATDGIQSGTNDLAPTMHRDAVTQDIANALINDVATAKEITPYSMTPSAVAALISVGIPASNAFTGSHRHPAHKAIENFILLKILPRLITGKTAVMWMKPAKFERLRSKNNLFYKLINRYVTPKDYSRYNETVTKVGGYSTILMHDAMHYLQPKDVMNLFKENKDLNEIVATIVYPAEVLRRENSFFPLMYDLTYQKETFTYSMERDTTDCYIQPYCDWVITTSSLKEGDLNVTIERIEGFYGHHILVFRKGFGHCTNVPCQWTLHPIQVFTGYHRKKSKVFRFRGAYMLMTTREIFTCGHIPDGIFHQFGEEHISLFAWVHPSAWEYLTTFVISATEIQGDKLNLSKDLNSPPLIIKLRRSWANRGKKLSLGFLGCGIVSSVVPLSVLGALHILSAALTGGIAGVVGVSLMVGGYILAPPWQSPTEKETRRLNLIYPDRFTRIIKLKPLDLTKSKFGKIWNLECKELGDEDDEFPEYKVPDKLNVVEPGDHVTKPDSIIDDGTTMEDIGPSISQVNVETRRYVDKCVGTSENYSLEELEEDEYCETVVSKENESAIETIFNQSADGKIIVNLPKIMVSTVSSKVNSEVPSEDNTKLIVPQIEVLKETDVDGEAKMTKSKKRRLAKKKREEKRKEVLKSERVNVSAEALPLINDRLVKPSEGPRGDKKLHEIYGLSEEQVFEIYHGPVLGRLKFDGEFDEVPLCLIEALSKATGMHRKMIINPLKQLPRQSIVNEDSLRGGLTDWHATAIAYGLGLHIIMKHDWGRFDLGVIDGLEVEIFHSANVGGGHFSATKLAKIENIEELEQPKPGGFYGASSGTILFSNELKQWRSEDGSGVPFLGFRSYVFKTARAKPLARDMANGRSGIVFGPNEKYNMGQDTQVRWKALIDGQEARQINNRQRVHVAAIYGYPGCGKSWPIAQILKKMQGKLDFRVSLPTVRLREEWHKMLQLPEKERWRVNTYESTMRKHTEILVIDEISMMPAGYVDFLIAISPRLRCILILGDVTQTDRFETHPDATCALLQPEAEYWSKFSPYYLGYTRRLSKNIADLFGVVTSSKEEGFSALRMTRGPEPIITALAGDSKTLAELGVNSTTFPSSQGSTFEHSIQILMDRAALERCSLGAVHTAVTRTRKGIFLVGSLTGLRMKAALANPFWNALITGNKISWKEIFEDKLRNFDILESPYMPDLLRGGMDDGLLVEHNFPLEFLPPSRRAGHTMMVEEMPIDYCFEDPEPRETLPRVTWGQMDAKQLFDSIYKLRPVDSTSRMKRYNGEPSQQFSDGKPEGKNEDGVYPEQIAARHTSKDETLLPLSVPKRLRFRKPAANKRELMSKFFVGQELFQSYCRLMKLNPLKPLPFDEQLYHACIQKNEWHSLTNKTQKAILANEYKSDPDWAWTFIRIFMKQQRKVNVSTINGDWKAGQTISNMNDQWLLFLGPTIRYMTLLEKRYCPDKIYLHGGRSNIDLDDFCRKNLKEGLKYANDYTAFDQSQTGEVLASELLYMWHASIPQFVIDLYESNKVSMNCFLGPLQTMRFSGEPATYAFNCRCNLAVLNLQFCLDLVEVPVMVSGDDGGLGAVLPERSSWKRMSEHLSLRAKPEVANRLLFVGYICTHFGAIRDPVPMLARFYLASDAGKLHLIVQSYATELSTGYLMAENVFSVLDNFELDCFFCLVRAFHLKHASSKLKFRKSALLGFVNTAERALGRLSAGSKVSPELKRDITAFYWRLPETEREAVFQQTQLLVKSNLLQFGRRA</sequence>
<proteinExistence type="predicted"/>
<feature type="domain" description="Alphavirus-like MT" evidence="12">
    <location>
        <begin position="112"/>
        <end position="277"/>
    </location>
</feature>
<dbReference type="PROSITE" id="PS51657">
    <property type="entry name" value="PSRV_HELICASE"/>
    <property type="match status" value="1"/>
</dbReference>
<dbReference type="GO" id="GO:0039694">
    <property type="term" value="P:viral RNA genome replication"/>
    <property type="evidence" value="ECO:0007669"/>
    <property type="project" value="InterPro"/>
</dbReference>
<evidence type="ECO:0000256" key="4">
    <source>
        <dbReference type="ARBA" id="ARBA00022741"/>
    </source>
</evidence>
<keyword evidence="3" id="KW-0548">Nucleotidyltransferase</keyword>
<feature type="domain" description="RdRp catalytic" evidence="10">
    <location>
        <begin position="1525"/>
        <end position="1633"/>
    </location>
</feature>
<dbReference type="GO" id="GO:0003968">
    <property type="term" value="F:RNA-directed RNA polymerase activity"/>
    <property type="evidence" value="ECO:0007669"/>
    <property type="project" value="UniProtKB-KW"/>
</dbReference>
<dbReference type="Pfam" id="PF01660">
    <property type="entry name" value="Vmethyltransf"/>
    <property type="match status" value="1"/>
</dbReference>
<feature type="domain" description="(+)RNA virus helicase C-terminal" evidence="11">
    <location>
        <begin position="933"/>
        <end position="1156"/>
    </location>
</feature>
<evidence type="ECO:0000256" key="3">
    <source>
        <dbReference type="ARBA" id="ARBA00022695"/>
    </source>
</evidence>
<evidence type="ECO:0000259" key="10">
    <source>
        <dbReference type="PROSITE" id="PS50507"/>
    </source>
</evidence>
<evidence type="ECO:0000259" key="12">
    <source>
        <dbReference type="PROSITE" id="PS51743"/>
    </source>
</evidence>
<dbReference type="Gene3D" id="3.90.70.100">
    <property type="match status" value="1"/>
</dbReference>
<evidence type="ECO:0000256" key="9">
    <source>
        <dbReference type="SAM" id="Phobius"/>
    </source>
</evidence>
<feature type="transmembrane region" description="Helical" evidence="9">
    <location>
        <begin position="421"/>
        <end position="443"/>
    </location>
</feature>
<dbReference type="GO" id="GO:0008174">
    <property type="term" value="F:mRNA methyltransferase activity"/>
    <property type="evidence" value="ECO:0007669"/>
    <property type="project" value="UniProtKB-UniRule"/>
</dbReference>
<dbReference type="GO" id="GO:0016787">
    <property type="term" value="F:hydrolase activity"/>
    <property type="evidence" value="ECO:0007669"/>
    <property type="project" value="UniProtKB-KW"/>
</dbReference>
<dbReference type="GO" id="GO:0005524">
    <property type="term" value="F:ATP binding"/>
    <property type="evidence" value="ECO:0007669"/>
    <property type="project" value="UniProtKB-KW"/>
</dbReference>
<keyword evidence="4" id="KW-0547">Nucleotide-binding</keyword>
<dbReference type="GO" id="GO:0006351">
    <property type="term" value="P:DNA-templated transcription"/>
    <property type="evidence" value="ECO:0007669"/>
    <property type="project" value="InterPro"/>
</dbReference>
<feature type="transmembrane region" description="Helical" evidence="9">
    <location>
        <begin position="449"/>
        <end position="470"/>
    </location>
</feature>
<evidence type="ECO:0000256" key="7">
    <source>
        <dbReference type="ARBA" id="ARBA00022953"/>
    </source>
</evidence>